<dbReference type="PANTHER" id="PTHR43132">
    <property type="entry name" value="ARSENICAL RESISTANCE OPERON REPRESSOR ARSR-RELATED"/>
    <property type="match status" value="1"/>
</dbReference>
<dbReference type="NCBIfam" id="NF033788">
    <property type="entry name" value="HTH_metalloreg"/>
    <property type="match status" value="1"/>
</dbReference>
<dbReference type="GO" id="GO:0003700">
    <property type="term" value="F:DNA-binding transcription factor activity"/>
    <property type="evidence" value="ECO:0007669"/>
    <property type="project" value="InterPro"/>
</dbReference>
<dbReference type="EMBL" id="CP130613">
    <property type="protein sequence ID" value="WKW14761.1"/>
    <property type="molecule type" value="Genomic_DNA"/>
</dbReference>
<accession>A0AA49JTR5</accession>
<evidence type="ECO:0000256" key="3">
    <source>
        <dbReference type="ARBA" id="ARBA00023163"/>
    </source>
</evidence>
<dbReference type="PRINTS" id="PR00778">
    <property type="entry name" value="HTHARSR"/>
</dbReference>
<dbReference type="KEGG" id="pspc:Strain318_001119"/>
<dbReference type="InterPro" id="IPR036390">
    <property type="entry name" value="WH_DNA-bd_sf"/>
</dbReference>
<evidence type="ECO:0000313" key="5">
    <source>
        <dbReference type="EMBL" id="WKW11851.1"/>
    </source>
</evidence>
<dbReference type="InterPro" id="IPR011991">
    <property type="entry name" value="ArsR-like_HTH"/>
</dbReference>
<evidence type="ECO:0000259" key="4">
    <source>
        <dbReference type="PROSITE" id="PS50987"/>
    </source>
</evidence>
<keyword evidence="2" id="KW-0238">DNA-binding</keyword>
<dbReference type="Gene3D" id="1.10.10.10">
    <property type="entry name" value="Winged helix-like DNA-binding domain superfamily/Winged helix DNA-binding domain"/>
    <property type="match status" value="1"/>
</dbReference>
<dbReference type="CDD" id="cd00090">
    <property type="entry name" value="HTH_ARSR"/>
    <property type="match status" value="1"/>
</dbReference>
<name>A0AA49JZ98_9BACT</name>
<accession>A0AA49JZ98</accession>
<gene>
    <name evidence="5" type="ORF">Strain138_001119</name>
    <name evidence="6" type="ORF">Strain318_001119</name>
</gene>
<dbReference type="GO" id="GO:0003677">
    <property type="term" value="F:DNA binding"/>
    <property type="evidence" value="ECO:0007669"/>
    <property type="project" value="UniProtKB-KW"/>
</dbReference>
<dbReference type="AlphaFoldDB" id="A0AA49JZ98"/>
<keyword evidence="7" id="KW-1185">Reference proteome</keyword>
<dbReference type="PANTHER" id="PTHR43132:SF9">
    <property type="entry name" value="ARSR FAMILY TRANSCRIPTIONAL REGULATORY PROTEIN"/>
    <property type="match status" value="1"/>
</dbReference>
<dbReference type="InterPro" id="IPR001845">
    <property type="entry name" value="HTH_ArsR_DNA-bd_dom"/>
</dbReference>
<dbReference type="Pfam" id="PF01022">
    <property type="entry name" value="HTH_5"/>
    <property type="match status" value="1"/>
</dbReference>
<dbReference type="InterPro" id="IPR036388">
    <property type="entry name" value="WH-like_DNA-bd_sf"/>
</dbReference>
<proteinExistence type="predicted"/>
<dbReference type="SUPFAM" id="SSF46785">
    <property type="entry name" value="Winged helix' DNA-binding domain"/>
    <property type="match status" value="1"/>
</dbReference>
<reference evidence="6" key="1">
    <citation type="submission" date="2023-07" db="EMBL/GenBank/DDBJ databases">
        <authorList>
            <person name="Haufschild T."/>
            <person name="Kallscheuer N."/>
            <person name="Hammer J."/>
            <person name="Kohn T."/>
            <person name="Kabuu M."/>
            <person name="Jogler M."/>
            <person name="Wohfarth N."/>
            <person name="Heuer A."/>
            <person name="Rohde M."/>
            <person name="van Teeseling M.C.F."/>
            <person name="Jogler C."/>
        </authorList>
    </citation>
    <scope>NUCLEOTIDE SEQUENCE</scope>
    <source>
        <strain evidence="5">Strain 138</strain>
        <strain evidence="6">Strain 318</strain>
    </source>
</reference>
<sequence length="118" mass="12915">MTAKRAAVRQATPELLERVAGRFRALAEPARLAVLHALEDGERTVSELVELTGLAQGNLSKHLQQLYAAGFVTRRRDGLFVQYALADDGVLQLCALMCDRLDEDVEAARAVLAGAKRR</sequence>
<dbReference type="SMART" id="SM00418">
    <property type="entry name" value="HTH_ARSR"/>
    <property type="match status" value="1"/>
</dbReference>
<protein>
    <submittedName>
        <fullName evidence="6">Metalloregulator ArsR/SmtB family transcription factor</fullName>
    </submittedName>
</protein>
<keyword evidence="3" id="KW-0804">Transcription</keyword>
<keyword evidence="1" id="KW-0805">Transcription regulation</keyword>
<evidence type="ECO:0000256" key="1">
    <source>
        <dbReference type="ARBA" id="ARBA00023015"/>
    </source>
</evidence>
<evidence type="ECO:0000256" key="2">
    <source>
        <dbReference type="ARBA" id="ARBA00023125"/>
    </source>
</evidence>
<dbReference type="InterPro" id="IPR051011">
    <property type="entry name" value="Metal_resp_trans_reg"/>
</dbReference>
<evidence type="ECO:0000313" key="6">
    <source>
        <dbReference type="EMBL" id="WKW14761.1"/>
    </source>
</evidence>
<dbReference type="RefSeq" id="WP_367887537.1">
    <property type="nucleotide sequence ID" value="NZ_CP130612.1"/>
</dbReference>
<evidence type="ECO:0000313" key="7">
    <source>
        <dbReference type="Proteomes" id="UP001229955"/>
    </source>
</evidence>
<organism evidence="6 7">
    <name type="scientific">Pseudogemmatithrix spongiicola</name>
    <dbReference type="NCBI Taxonomy" id="3062599"/>
    <lineage>
        <taxon>Bacteria</taxon>
        <taxon>Pseudomonadati</taxon>
        <taxon>Gemmatimonadota</taxon>
        <taxon>Gemmatimonadia</taxon>
        <taxon>Gemmatimonadales</taxon>
        <taxon>Gemmatimonadaceae</taxon>
        <taxon>Pseudogemmatithrix</taxon>
    </lineage>
</organism>
<dbReference type="EMBL" id="CP130612">
    <property type="protein sequence ID" value="WKW11851.1"/>
    <property type="molecule type" value="Genomic_DNA"/>
</dbReference>
<feature type="domain" description="HTH arsR-type" evidence="4">
    <location>
        <begin position="11"/>
        <end position="105"/>
    </location>
</feature>
<dbReference type="PROSITE" id="PS50987">
    <property type="entry name" value="HTH_ARSR_2"/>
    <property type="match status" value="1"/>
</dbReference>
<dbReference type="Proteomes" id="UP001229955">
    <property type="component" value="Chromosome"/>
</dbReference>